<dbReference type="AlphaFoldDB" id="A0A4P8I858"/>
<dbReference type="Proteomes" id="UP000298653">
    <property type="component" value="Chromosome"/>
</dbReference>
<name>A0A4P8I858_9FIRM</name>
<keyword evidence="2" id="KW-0813">Transport</keyword>
<reference evidence="9 10" key="1">
    <citation type="submission" date="2019-05" db="EMBL/GenBank/DDBJ databases">
        <title>Complete genome sequencing of Anaerostipes rhamnosivorans.</title>
        <authorList>
            <person name="Bui T.P.N."/>
            <person name="de Vos W.M."/>
        </authorList>
    </citation>
    <scope>NUCLEOTIDE SEQUENCE [LARGE SCALE GENOMIC DNA]</scope>
    <source>
        <strain evidence="9 10">1y2</strain>
    </source>
</reference>
<evidence type="ECO:0000313" key="10">
    <source>
        <dbReference type="Proteomes" id="UP000298653"/>
    </source>
</evidence>
<dbReference type="Pfam" id="PF03610">
    <property type="entry name" value="EIIA-man"/>
    <property type="match status" value="1"/>
</dbReference>
<accession>A0A4P8I858</accession>
<dbReference type="GO" id="GO:0016020">
    <property type="term" value="C:membrane"/>
    <property type="evidence" value="ECO:0007669"/>
    <property type="project" value="InterPro"/>
</dbReference>
<evidence type="ECO:0000256" key="7">
    <source>
        <dbReference type="ARBA" id="ARBA00022777"/>
    </source>
</evidence>
<keyword evidence="6" id="KW-0598">Phosphotransferase system</keyword>
<dbReference type="OrthoDB" id="9799827at2"/>
<evidence type="ECO:0000256" key="3">
    <source>
        <dbReference type="ARBA" id="ARBA00022490"/>
    </source>
</evidence>
<dbReference type="Gene3D" id="3.40.50.510">
    <property type="entry name" value="Phosphotransferase system, mannose-type IIA component"/>
    <property type="match status" value="1"/>
</dbReference>
<evidence type="ECO:0000256" key="6">
    <source>
        <dbReference type="ARBA" id="ARBA00022683"/>
    </source>
</evidence>
<proteinExistence type="predicted"/>
<dbReference type="PANTHER" id="PTHR33799:SF1">
    <property type="entry name" value="PTS SYSTEM MANNOSE-SPECIFIC EIIAB COMPONENT-RELATED"/>
    <property type="match status" value="1"/>
</dbReference>
<dbReference type="SUPFAM" id="SSF53062">
    <property type="entry name" value="PTS system fructose IIA component-like"/>
    <property type="match status" value="1"/>
</dbReference>
<dbReference type="PROSITE" id="PS51096">
    <property type="entry name" value="PTS_EIIA_TYPE_4"/>
    <property type="match status" value="1"/>
</dbReference>
<dbReference type="EMBL" id="CP040058">
    <property type="protein sequence ID" value="QCP33652.1"/>
    <property type="molecule type" value="Genomic_DNA"/>
</dbReference>
<gene>
    <name evidence="9" type="ORF">AR1Y2_0198</name>
</gene>
<dbReference type="PANTHER" id="PTHR33799">
    <property type="entry name" value="PTS PERMEASE-RELATED-RELATED"/>
    <property type="match status" value="1"/>
</dbReference>
<dbReference type="KEGG" id="arf:AR1Y2_0198"/>
<dbReference type="InterPro" id="IPR033887">
    <property type="entry name" value="PTS_IIA_man"/>
</dbReference>
<evidence type="ECO:0000259" key="8">
    <source>
        <dbReference type="PROSITE" id="PS51096"/>
    </source>
</evidence>
<keyword evidence="10" id="KW-1185">Reference proteome</keyword>
<sequence>MVGLIIATHGNTGVELVKSAEMFSGSLANYETWALNPGDNIELGEKRMEQYVKELDEGQGVLIMTDLFGGTPSNLALKISMREHVGVLTGVNFPMLIQFISDREKSSMDELITKCEESGKSGIMCPSKSMEARRKKDGRY</sequence>
<keyword evidence="7" id="KW-0418">Kinase</keyword>
<organism evidence="9 10">
    <name type="scientific">Anaerostipes rhamnosivorans</name>
    <dbReference type="NCBI Taxonomy" id="1229621"/>
    <lineage>
        <taxon>Bacteria</taxon>
        <taxon>Bacillati</taxon>
        <taxon>Bacillota</taxon>
        <taxon>Clostridia</taxon>
        <taxon>Lachnospirales</taxon>
        <taxon>Lachnospiraceae</taxon>
        <taxon>Anaerostipes</taxon>
    </lineage>
</organism>
<protein>
    <submittedName>
        <fullName evidence="9">PTS system, mannose-specific IIA component</fullName>
    </submittedName>
</protein>
<dbReference type="GO" id="GO:0016301">
    <property type="term" value="F:kinase activity"/>
    <property type="evidence" value="ECO:0007669"/>
    <property type="project" value="UniProtKB-KW"/>
</dbReference>
<dbReference type="InterPro" id="IPR036662">
    <property type="entry name" value="PTS_EIIA_man-typ_sf"/>
</dbReference>
<keyword evidence="3" id="KW-0963">Cytoplasm</keyword>
<evidence type="ECO:0000313" key="9">
    <source>
        <dbReference type="EMBL" id="QCP33652.1"/>
    </source>
</evidence>
<dbReference type="CDD" id="cd00006">
    <property type="entry name" value="PTS_IIA_man"/>
    <property type="match status" value="1"/>
</dbReference>
<evidence type="ECO:0000256" key="4">
    <source>
        <dbReference type="ARBA" id="ARBA00022597"/>
    </source>
</evidence>
<dbReference type="RefSeq" id="WP_137327295.1">
    <property type="nucleotide sequence ID" value="NZ_CP040058.1"/>
</dbReference>
<dbReference type="InterPro" id="IPR004701">
    <property type="entry name" value="PTS_EIIA_man-typ"/>
</dbReference>
<evidence type="ECO:0000256" key="2">
    <source>
        <dbReference type="ARBA" id="ARBA00022448"/>
    </source>
</evidence>
<evidence type="ECO:0000256" key="5">
    <source>
        <dbReference type="ARBA" id="ARBA00022679"/>
    </source>
</evidence>
<dbReference type="GO" id="GO:0009401">
    <property type="term" value="P:phosphoenolpyruvate-dependent sugar phosphotransferase system"/>
    <property type="evidence" value="ECO:0007669"/>
    <property type="project" value="UniProtKB-KW"/>
</dbReference>
<dbReference type="GO" id="GO:0005737">
    <property type="term" value="C:cytoplasm"/>
    <property type="evidence" value="ECO:0007669"/>
    <property type="project" value="UniProtKB-SubCell"/>
</dbReference>
<comment type="subcellular location">
    <subcellularLocation>
        <location evidence="1">Cytoplasm</location>
    </subcellularLocation>
</comment>
<dbReference type="InterPro" id="IPR051471">
    <property type="entry name" value="Bacterial_PTS_sugar_comp"/>
</dbReference>
<keyword evidence="4" id="KW-0762">Sugar transport</keyword>
<feature type="domain" description="PTS EIIA type-4" evidence="8">
    <location>
        <begin position="1"/>
        <end position="123"/>
    </location>
</feature>
<evidence type="ECO:0000256" key="1">
    <source>
        <dbReference type="ARBA" id="ARBA00004496"/>
    </source>
</evidence>
<keyword evidence="5" id="KW-0808">Transferase</keyword>